<dbReference type="Pfam" id="PF00856">
    <property type="entry name" value="SET"/>
    <property type="match status" value="1"/>
</dbReference>
<organism evidence="2 3">
    <name type="scientific">Noviherbaspirillum pedocola</name>
    <dbReference type="NCBI Taxonomy" id="2801341"/>
    <lineage>
        <taxon>Bacteria</taxon>
        <taxon>Pseudomonadati</taxon>
        <taxon>Pseudomonadota</taxon>
        <taxon>Betaproteobacteria</taxon>
        <taxon>Burkholderiales</taxon>
        <taxon>Oxalobacteraceae</taxon>
        <taxon>Noviherbaspirillum</taxon>
    </lineage>
</organism>
<dbReference type="PROSITE" id="PS50280">
    <property type="entry name" value="SET"/>
    <property type="match status" value="1"/>
</dbReference>
<keyword evidence="3" id="KW-1185">Reference proteome</keyword>
<dbReference type="Gene3D" id="2.170.270.10">
    <property type="entry name" value="SET domain"/>
    <property type="match status" value="1"/>
</dbReference>
<comment type="caution">
    <text evidence="2">The sequence shown here is derived from an EMBL/GenBank/DDBJ whole genome shotgun (WGS) entry which is preliminary data.</text>
</comment>
<accession>A0A934W1S5</accession>
<dbReference type="SUPFAM" id="SSF82199">
    <property type="entry name" value="SET domain"/>
    <property type="match status" value="1"/>
</dbReference>
<evidence type="ECO:0000259" key="1">
    <source>
        <dbReference type="PROSITE" id="PS50280"/>
    </source>
</evidence>
<proteinExistence type="predicted"/>
<reference evidence="2" key="1">
    <citation type="submission" date="2021-01" db="EMBL/GenBank/DDBJ databases">
        <title>Genome sequence of strain Noviherbaspirillum sp. DKR-6.</title>
        <authorList>
            <person name="Chaudhary D.K."/>
        </authorList>
    </citation>
    <scope>NUCLEOTIDE SEQUENCE</scope>
    <source>
        <strain evidence="2">DKR-6</strain>
    </source>
</reference>
<dbReference type="AlphaFoldDB" id="A0A934W1S5"/>
<sequence length="250" mass="27679">MAKWKVEKWGNAGEKQLVAAAPIAVGETILCEKPLVTVPADQHELGTYAWDLTHKLLANASLRNTYYSWQLKSEDVFPPLHNDTEIERLLAKRYGVQRTLVRKLYVGVVTNNIVFGAGEKAITGYGMYKTLSRANHSCDPSAAMVAVDPVAGEQGLAAKLPIQPGQEITWSYCGEDNGFLQQDYLIRNLSLVRDMGFVCRCSRCKKELPSDLKGVDRLRFFMDFLAQHEDSITKRATGTLAGAGDLVQGK</sequence>
<name>A0A934W1S5_9BURK</name>
<evidence type="ECO:0000313" key="2">
    <source>
        <dbReference type="EMBL" id="MBK4735521.1"/>
    </source>
</evidence>
<dbReference type="InterPro" id="IPR050869">
    <property type="entry name" value="H3K4_H4K5_MeTrfase"/>
</dbReference>
<evidence type="ECO:0000313" key="3">
    <source>
        <dbReference type="Proteomes" id="UP000622890"/>
    </source>
</evidence>
<protein>
    <submittedName>
        <fullName evidence="2">SET domain-containing protein</fullName>
    </submittedName>
</protein>
<dbReference type="InterPro" id="IPR001214">
    <property type="entry name" value="SET_dom"/>
</dbReference>
<dbReference type="CDD" id="cd20071">
    <property type="entry name" value="SET_SMYD"/>
    <property type="match status" value="1"/>
</dbReference>
<dbReference type="EMBL" id="JAEPBG010000004">
    <property type="protein sequence ID" value="MBK4735521.1"/>
    <property type="molecule type" value="Genomic_DNA"/>
</dbReference>
<dbReference type="RefSeq" id="WP_200592270.1">
    <property type="nucleotide sequence ID" value="NZ_JAEPBG010000004.1"/>
</dbReference>
<gene>
    <name evidence="2" type="ORF">JJB74_12935</name>
</gene>
<feature type="domain" description="SET" evidence="1">
    <location>
        <begin position="2"/>
        <end position="173"/>
    </location>
</feature>
<dbReference type="PANTHER" id="PTHR12197">
    <property type="entry name" value="HISTONE-LYSINE N-METHYLTRANSFERASE SMYD"/>
    <property type="match status" value="1"/>
</dbReference>
<dbReference type="InterPro" id="IPR046341">
    <property type="entry name" value="SET_dom_sf"/>
</dbReference>
<dbReference type="Proteomes" id="UP000622890">
    <property type="component" value="Unassembled WGS sequence"/>
</dbReference>